<organism evidence="2 3">
    <name type="scientific">Siminovitchia acidinfaciens</name>
    <dbReference type="NCBI Taxonomy" id="2321395"/>
    <lineage>
        <taxon>Bacteria</taxon>
        <taxon>Bacillati</taxon>
        <taxon>Bacillota</taxon>
        <taxon>Bacilli</taxon>
        <taxon>Bacillales</taxon>
        <taxon>Bacillaceae</taxon>
        <taxon>Siminovitchia</taxon>
    </lineage>
</organism>
<accession>A0A429XX01</accession>
<proteinExistence type="predicted"/>
<protein>
    <recommendedName>
        <fullName evidence="1">Staygreen protein domain-containing protein</fullName>
    </recommendedName>
</protein>
<dbReference type="Proteomes" id="UP000287156">
    <property type="component" value="Unassembled WGS sequence"/>
</dbReference>
<dbReference type="OrthoDB" id="1684395at2"/>
<reference evidence="2" key="1">
    <citation type="submission" date="2018-12" db="EMBL/GenBank/DDBJ databases">
        <authorList>
            <person name="Sun L."/>
            <person name="Chen Z."/>
        </authorList>
    </citation>
    <scope>NUCLEOTIDE SEQUENCE [LARGE SCALE GENOMIC DNA]</scope>
    <source>
        <strain evidence="2">3-2-2</strain>
    </source>
</reference>
<evidence type="ECO:0000259" key="1">
    <source>
        <dbReference type="Pfam" id="PF12638"/>
    </source>
</evidence>
<keyword evidence="3" id="KW-1185">Reference proteome</keyword>
<comment type="caution">
    <text evidence="2">The sequence shown here is derived from an EMBL/GenBank/DDBJ whole genome shotgun (WGS) entry which is preliminary data.</text>
</comment>
<name>A0A429XX01_9BACI</name>
<dbReference type="InterPro" id="IPR024438">
    <property type="entry name" value="Staygreen"/>
</dbReference>
<evidence type="ECO:0000313" key="2">
    <source>
        <dbReference type="EMBL" id="RST73027.1"/>
    </source>
</evidence>
<evidence type="ECO:0000313" key="3">
    <source>
        <dbReference type="Proteomes" id="UP000287156"/>
    </source>
</evidence>
<sequence>MEKAPKKGRCCMEKLEYDQFSVTILPPATAYRPVDGRKYTLIMSTSDSSCHLAIGFKYETTLFNTKSEKVLTAEWKPRLGEYILTGKVYFESNQKDEALQAAFDQMQTELSKAIQMIVKADEILYSHVPWLLDAPIYIEVDSYDHKYKTIKYLGTPRQHLIKV</sequence>
<dbReference type="EMBL" id="QYTV02000006">
    <property type="protein sequence ID" value="RST73027.1"/>
    <property type="molecule type" value="Genomic_DNA"/>
</dbReference>
<feature type="domain" description="Staygreen protein" evidence="1">
    <location>
        <begin position="14"/>
        <end position="158"/>
    </location>
</feature>
<dbReference type="Pfam" id="PF12638">
    <property type="entry name" value="Staygreen"/>
    <property type="match status" value="1"/>
</dbReference>
<gene>
    <name evidence="2" type="ORF">D4T97_014160</name>
</gene>
<dbReference type="AlphaFoldDB" id="A0A429XX01"/>